<evidence type="ECO:0000256" key="4">
    <source>
        <dbReference type="ARBA" id="ARBA00021301"/>
    </source>
</evidence>
<evidence type="ECO:0000256" key="12">
    <source>
        <dbReference type="ARBA" id="ARBA00031568"/>
    </source>
</evidence>
<dbReference type="PANTHER" id="PTHR31543:SF0">
    <property type="entry name" value="DYNEIN REGULATORY COMPLEX SUBUNIT 4"/>
    <property type="match status" value="1"/>
</dbReference>
<dbReference type="GO" id="GO:0030317">
    <property type="term" value="P:flagellated sperm motility"/>
    <property type="evidence" value="ECO:0007669"/>
    <property type="project" value="TreeGrafter"/>
</dbReference>
<dbReference type="InterPro" id="IPR025593">
    <property type="entry name" value="GAS8_dom"/>
</dbReference>
<dbReference type="GO" id="GO:0031514">
    <property type="term" value="C:motile cilium"/>
    <property type="evidence" value="ECO:0007669"/>
    <property type="project" value="UniProtKB-SubCell"/>
</dbReference>
<dbReference type="RefSeq" id="XP_013883656.1">
    <property type="nucleotide sequence ID" value="XM_014028202.1"/>
</dbReference>
<evidence type="ECO:0000256" key="2">
    <source>
        <dbReference type="ARBA" id="ARBA00004245"/>
    </source>
</evidence>
<feature type="coiled-coil region" evidence="13">
    <location>
        <begin position="120"/>
        <end position="147"/>
    </location>
</feature>
<keyword evidence="10" id="KW-0206">Cytoskeleton</keyword>
<keyword evidence="6" id="KW-0493">Microtubule</keyword>
<evidence type="ECO:0000256" key="8">
    <source>
        <dbReference type="ARBA" id="ARBA00023054"/>
    </source>
</evidence>
<protein>
    <recommendedName>
        <fullName evidence="4">Dynein regulatory complex subunit 4</fullName>
    </recommendedName>
    <alternativeName>
        <fullName evidence="12">Growth arrest-specific protein 8</fullName>
    </alternativeName>
</protein>
<evidence type="ECO:0000256" key="6">
    <source>
        <dbReference type="ARBA" id="ARBA00022701"/>
    </source>
</evidence>
<dbReference type="GO" id="GO:0031267">
    <property type="term" value="F:small GTPase binding"/>
    <property type="evidence" value="ECO:0007669"/>
    <property type="project" value="InterPro"/>
</dbReference>
<dbReference type="KEGG" id="alim:106532180"/>
<keyword evidence="15" id="KW-1185">Reference proteome</keyword>
<organism evidence="15 16">
    <name type="scientific">Austrofundulus limnaeus</name>
    <name type="common">Annual killifish</name>
    <dbReference type="NCBI Taxonomy" id="52670"/>
    <lineage>
        <taxon>Eukaryota</taxon>
        <taxon>Metazoa</taxon>
        <taxon>Chordata</taxon>
        <taxon>Craniata</taxon>
        <taxon>Vertebrata</taxon>
        <taxon>Euteleostomi</taxon>
        <taxon>Actinopterygii</taxon>
        <taxon>Neopterygii</taxon>
        <taxon>Teleostei</taxon>
        <taxon>Neoteleostei</taxon>
        <taxon>Acanthomorphata</taxon>
        <taxon>Ovalentaria</taxon>
        <taxon>Atherinomorphae</taxon>
        <taxon>Cyprinodontiformes</taxon>
        <taxon>Rivulidae</taxon>
        <taxon>Austrofundulus</taxon>
    </lineage>
</organism>
<dbReference type="GO" id="GO:0005874">
    <property type="term" value="C:microtubule"/>
    <property type="evidence" value="ECO:0007669"/>
    <property type="project" value="UniProtKB-KW"/>
</dbReference>
<feature type="coiled-coil region" evidence="13">
    <location>
        <begin position="241"/>
        <end position="275"/>
    </location>
</feature>
<evidence type="ECO:0000256" key="10">
    <source>
        <dbReference type="ARBA" id="ARBA00023212"/>
    </source>
</evidence>
<keyword evidence="7" id="KW-0282">Flagellum</keyword>
<dbReference type="GO" id="GO:0008017">
    <property type="term" value="F:microtubule binding"/>
    <property type="evidence" value="ECO:0007669"/>
    <property type="project" value="InterPro"/>
</dbReference>
<dbReference type="PANTHER" id="PTHR31543">
    <property type="entry name" value="DYNEIN REGULATORY COMPLEX SUBUNIT 4"/>
    <property type="match status" value="1"/>
</dbReference>
<evidence type="ECO:0000256" key="7">
    <source>
        <dbReference type="ARBA" id="ARBA00022846"/>
    </source>
</evidence>
<dbReference type="InterPro" id="IPR039308">
    <property type="entry name" value="GAS8"/>
</dbReference>
<comment type="similarity">
    <text evidence="3">Belongs to the DRC4 family.</text>
</comment>
<keyword evidence="8 13" id="KW-0175">Coiled coil</keyword>
<keyword evidence="11" id="KW-0966">Cell projection</keyword>
<proteinExistence type="inferred from homology"/>
<evidence type="ECO:0000259" key="14">
    <source>
        <dbReference type="Pfam" id="PF13851"/>
    </source>
</evidence>
<evidence type="ECO:0000256" key="3">
    <source>
        <dbReference type="ARBA" id="ARBA00009859"/>
    </source>
</evidence>
<accession>A0A2I4CUI7</accession>
<evidence type="ECO:0000256" key="11">
    <source>
        <dbReference type="ARBA" id="ARBA00023273"/>
    </source>
</evidence>
<dbReference type="AlphaFoldDB" id="A0A2I4CUI7"/>
<dbReference type="Proteomes" id="UP000192220">
    <property type="component" value="Unplaced"/>
</dbReference>
<reference evidence="16" key="1">
    <citation type="submission" date="2025-08" db="UniProtKB">
        <authorList>
            <consortium name="RefSeq"/>
        </authorList>
    </citation>
    <scope>IDENTIFICATION</scope>
    <source>
        <strain evidence="16">Quisiro</strain>
        <tissue evidence="16">Liver</tissue>
    </source>
</reference>
<comment type="subcellular location">
    <subcellularLocation>
        <location evidence="1">Cell projection</location>
        <location evidence="1">Cilium</location>
        <location evidence="1">Flagellum</location>
    </subcellularLocation>
    <subcellularLocation>
        <location evidence="2">Cytoplasm</location>
        <location evidence="2">Cytoskeleton</location>
    </subcellularLocation>
</comment>
<name>A0A2I4CUI7_AUSLI</name>
<dbReference type="GO" id="GO:0005794">
    <property type="term" value="C:Golgi apparatus"/>
    <property type="evidence" value="ECO:0007669"/>
    <property type="project" value="TreeGrafter"/>
</dbReference>
<evidence type="ECO:0000313" key="15">
    <source>
        <dbReference type="Proteomes" id="UP000192220"/>
    </source>
</evidence>
<dbReference type="OrthoDB" id="767661at2759"/>
<feature type="coiled-coil region" evidence="13">
    <location>
        <begin position="31"/>
        <end position="93"/>
    </location>
</feature>
<gene>
    <name evidence="16" type="primary">LOC106532180</name>
</gene>
<evidence type="ECO:0000256" key="13">
    <source>
        <dbReference type="SAM" id="Coils"/>
    </source>
</evidence>
<dbReference type="STRING" id="52670.A0A2I4CUI7"/>
<sequence length="442" mass="51388">MPPKKKDTSKQTAAAKPPTLINGFTKEEISKEQMEEHIVHLQEELDREREERSYFQLEEDMIRVFREITERKLDEARAKLKNLERAAEEDDGCHRVENMVYKQKMKHLLCEHQNTVSELKADRLAAAAALQKEHEELEDELFNKMRAITVDMQRLGSENQIRELELKHKEETAATRANFDKLLAETTARCKEKMQQLQEEQETIKRSVISTQELQWSSHMMALTEDHNQFFRDAKAVVLNVMQNAEAIDQLNEEIAELKVKLKKMKQDQSSVLKENLHLTELLAKVRMEIADVEKKTKRGSVKEIKIPKRKVLEDLKTDHEVLKHHFTKLQLERDELFESFRQNTQTAQDETDLRNSLLESKLQTWVDGLEKIQAQLQSVLTAPNVDHTALMGITTKVKENLESKNSTIKVLEHKRNLISKARKNLLLTAELKQMAPSSYPG</sequence>
<keyword evidence="5" id="KW-0963">Cytoplasm</keyword>
<evidence type="ECO:0000313" key="16">
    <source>
        <dbReference type="RefSeq" id="XP_013883656.1"/>
    </source>
</evidence>
<feature type="domain" description="Growth arrest-specific protein 8" evidence="14">
    <location>
        <begin position="223"/>
        <end position="412"/>
    </location>
</feature>
<dbReference type="InParanoid" id="A0A2I4CUI7"/>
<evidence type="ECO:0000256" key="9">
    <source>
        <dbReference type="ARBA" id="ARBA00023069"/>
    </source>
</evidence>
<dbReference type="GeneID" id="106532180"/>
<dbReference type="Pfam" id="PF13851">
    <property type="entry name" value="GAS"/>
    <property type="match status" value="1"/>
</dbReference>
<evidence type="ECO:0000256" key="5">
    <source>
        <dbReference type="ARBA" id="ARBA00022490"/>
    </source>
</evidence>
<evidence type="ECO:0000256" key="1">
    <source>
        <dbReference type="ARBA" id="ARBA00004230"/>
    </source>
</evidence>
<keyword evidence="9" id="KW-0969">Cilium</keyword>